<gene>
    <name evidence="3" type="ORF">IG3_05326</name>
</gene>
<dbReference type="InterPro" id="IPR009057">
    <property type="entry name" value="Homeodomain-like_sf"/>
</dbReference>
<comment type="function">
    <text evidence="1">Involved in the transposition of the insertion sequence.</text>
</comment>
<protein>
    <recommendedName>
        <fullName evidence="2">Integrase catalytic domain-containing protein</fullName>
    </recommendedName>
</protein>
<dbReference type="InterPro" id="IPR001584">
    <property type="entry name" value="Integrase_cat-core"/>
</dbReference>
<feature type="domain" description="Integrase catalytic" evidence="2">
    <location>
        <begin position="157"/>
        <end position="254"/>
    </location>
</feature>
<dbReference type="InterPro" id="IPR012337">
    <property type="entry name" value="RNaseH-like_sf"/>
</dbReference>
<dbReference type="PROSITE" id="PS50994">
    <property type="entry name" value="INTEGRASE"/>
    <property type="match status" value="1"/>
</dbReference>
<reference evidence="3 4" key="1">
    <citation type="submission" date="2012-04" db="EMBL/GenBank/DDBJ databases">
        <title>The Genome Sequence of Bacillus cereus HuA2-1.</title>
        <authorList>
            <consortium name="The Broad Institute Genome Sequencing Platform"/>
            <consortium name="The Broad Institute Genome Sequencing Center for Infectious Disease"/>
            <person name="Feldgarden M."/>
            <person name="Van der Auwera G.A."/>
            <person name="Mahillon J."/>
            <person name="Duprez V."/>
            <person name="Timmery S."/>
            <person name="Mattelet C."/>
            <person name="Dierick K."/>
            <person name="Sun M."/>
            <person name="Yu Z."/>
            <person name="Zhu L."/>
            <person name="Hu X."/>
            <person name="Shank E.B."/>
            <person name="Swiecicka I."/>
            <person name="Hansen B.M."/>
            <person name="Andrup L."/>
            <person name="Young S.K."/>
            <person name="Zeng Q."/>
            <person name="Gargeya S."/>
            <person name="Fitzgerald M."/>
            <person name="Haas B."/>
            <person name="Abouelleil A."/>
            <person name="Alvarado L."/>
            <person name="Arachchi H.M."/>
            <person name="Berlin A."/>
            <person name="Chapman S.B."/>
            <person name="Goldberg J."/>
            <person name="Griggs A."/>
            <person name="Gujja S."/>
            <person name="Hansen M."/>
            <person name="Howarth C."/>
            <person name="Imamovic A."/>
            <person name="Larimer J."/>
            <person name="McCowen C."/>
            <person name="Montmayeur A."/>
            <person name="Murphy C."/>
            <person name="Neiman D."/>
            <person name="Pearson M."/>
            <person name="Priest M."/>
            <person name="Roberts A."/>
            <person name="Saif S."/>
            <person name="Shea T."/>
            <person name="Sisk P."/>
            <person name="Sykes S."/>
            <person name="Wortman J."/>
            <person name="Nusbaum C."/>
            <person name="Birren B."/>
        </authorList>
    </citation>
    <scope>NUCLEOTIDE SEQUENCE [LARGE SCALE GENOMIC DNA]</scope>
    <source>
        <strain evidence="3 4">HuA2-1</strain>
    </source>
</reference>
<dbReference type="Gene3D" id="3.30.420.10">
    <property type="entry name" value="Ribonuclease H-like superfamily/Ribonuclease H"/>
    <property type="match status" value="1"/>
</dbReference>
<comment type="caution">
    <text evidence="3">The sequence shown here is derived from an EMBL/GenBank/DDBJ whole genome shotgun (WGS) entry which is preliminary data.</text>
</comment>
<dbReference type="GO" id="GO:0015074">
    <property type="term" value="P:DNA integration"/>
    <property type="evidence" value="ECO:0007669"/>
    <property type="project" value="InterPro"/>
</dbReference>
<dbReference type="AlphaFoldDB" id="J9BRC5"/>
<accession>J9BRC5</accession>
<dbReference type="SUPFAM" id="SSF46689">
    <property type="entry name" value="Homeodomain-like"/>
    <property type="match status" value="1"/>
</dbReference>
<dbReference type="SUPFAM" id="SSF53098">
    <property type="entry name" value="Ribonuclease H-like"/>
    <property type="match status" value="1"/>
</dbReference>
<dbReference type="EMBL" id="AHDV01000044">
    <property type="protein sequence ID" value="EJV76017.1"/>
    <property type="molecule type" value="Genomic_DNA"/>
</dbReference>
<dbReference type="Pfam" id="PF13518">
    <property type="entry name" value="HTH_28"/>
    <property type="match status" value="1"/>
</dbReference>
<dbReference type="Proteomes" id="UP000004136">
    <property type="component" value="Unassembled WGS sequence"/>
</dbReference>
<dbReference type="HOGENOM" id="CLU_028963_1_0_9"/>
<dbReference type="GO" id="GO:0003676">
    <property type="term" value="F:nucleic acid binding"/>
    <property type="evidence" value="ECO:0007669"/>
    <property type="project" value="InterPro"/>
</dbReference>
<dbReference type="InterPro" id="IPR036397">
    <property type="entry name" value="RNaseH_sf"/>
</dbReference>
<proteinExistence type="predicted"/>
<dbReference type="PATRIC" id="fig|1053201.3.peg.5463"/>
<evidence type="ECO:0000313" key="4">
    <source>
        <dbReference type="Proteomes" id="UP000004136"/>
    </source>
</evidence>
<dbReference type="Gene3D" id="1.10.10.60">
    <property type="entry name" value="Homeodomain-like"/>
    <property type="match status" value="1"/>
</dbReference>
<evidence type="ECO:0000256" key="1">
    <source>
        <dbReference type="ARBA" id="ARBA00002286"/>
    </source>
</evidence>
<evidence type="ECO:0000313" key="3">
    <source>
        <dbReference type="EMBL" id="EJV76017.1"/>
    </source>
</evidence>
<name>J9BRC5_BACCE</name>
<sequence>MSMQNEHPPLTAYSEEQRQAAMVKYKIIAPYLTDEKTLTVITEETGIAKRTLQYWIRDYKQFGLKGLIRKTRNDAGKIHLEPEIVVLIEQLILKYKRNSLTSIHRMICEQCRKKGWQEPSYYQVYKVSQSLSPSLKKLARDGQKAYDNQYDLIHRREASYPNEIWQADHTPLDIIVLNEKGKPERPWLTIILDDYSRAIAGYFLTFENPSAIHTSLVLHQAIGEKVIPIGNYVVSPKYFIQTMEVILRPTIWSK</sequence>
<evidence type="ECO:0000259" key="2">
    <source>
        <dbReference type="PROSITE" id="PS50994"/>
    </source>
</evidence>
<organism evidence="3 4">
    <name type="scientific">Bacillus cereus HuA2-1</name>
    <dbReference type="NCBI Taxonomy" id="1053201"/>
    <lineage>
        <taxon>Bacteria</taxon>
        <taxon>Bacillati</taxon>
        <taxon>Bacillota</taxon>
        <taxon>Bacilli</taxon>
        <taxon>Bacillales</taxon>
        <taxon>Bacillaceae</taxon>
        <taxon>Bacillus</taxon>
        <taxon>Bacillus cereus group</taxon>
    </lineage>
</organism>
<dbReference type="InterPro" id="IPR055247">
    <property type="entry name" value="InsJ-like_HTH"/>
</dbReference>